<evidence type="ECO:0000259" key="3">
    <source>
        <dbReference type="Pfam" id="PF00561"/>
    </source>
</evidence>
<dbReference type="PANTHER" id="PTHR43248">
    <property type="entry name" value="2-SUCCINYL-6-HYDROXY-2,4-CYCLOHEXADIENE-1-CARBOXYLATE SYNTHASE"/>
    <property type="match status" value="1"/>
</dbReference>
<name>A0A2S9GXN5_9BURK</name>
<gene>
    <name evidence="4" type="ORF">S2091_2846</name>
</gene>
<dbReference type="InterPro" id="IPR029058">
    <property type="entry name" value="AB_hydrolase_fold"/>
</dbReference>
<organism evidence="4 5">
    <name type="scientific">Solimicrobium silvestre</name>
    <dbReference type="NCBI Taxonomy" id="2099400"/>
    <lineage>
        <taxon>Bacteria</taxon>
        <taxon>Pseudomonadati</taxon>
        <taxon>Pseudomonadota</taxon>
        <taxon>Betaproteobacteria</taxon>
        <taxon>Burkholderiales</taxon>
        <taxon>Oxalobacteraceae</taxon>
        <taxon>Solimicrobium</taxon>
    </lineage>
</organism>
<dbReference type="Proteomes" id="UP000237839">
    <property type="component" value="Unassembled WGS sequence"/>
</dbReference>
<sequence length="436" mass="48671">MSDSFRMDDVVCIDHWLTVPLDYAQPNGPQIRIYGRELVLRLQANIPQLPWALFLQGGPGFESPRPMGRAGWLTPILIGHRLFLLDQRGTGRSSALSTKQIAAIGTPQQQAEQLRHYRQDNIVRDAEAFRKHLTKEKPWLVIGQSFGGFCAATYLSHAPEGIAAVILTGALPPVGWQIDDVYRVTYRLAERASLHLYERIPALQIQFTRLAELLSRQPAKLPNGGILTVRGLQSLGLQLYRAQGAYTLAYLLERAFPNGSDQAPVCTDAFLSAVTPLLATFASNPFFLLLHEAIYADGAGQATNWSAQRIRKEFPQFDQFDGTTLLLTAEHMYPWMADEFPGSAQLAEVAEILAKKSDWEPLYDASRLQANTIPIAAVVYYDDLCCGFDYSIDFANRLGGIKRWITSEFAHDGIHTDGEHIMWRLLGMLEGDIPSL</sequence>
<dbReference type="EMBL" id="PUGF01000013">
    <property type="protein sequence ID" value="PRC92471.1"/>
    <property type="molecule type" value="Genomic_DNA"/>
</dbReference>
<keyword evidence="2 4" id="KW-0378">Hydrolase</keyword>
<protein>
    <submittedName>
        <fullName evidence="4">Alpha/beta hydrolase fold</fullName>
    </submittedName>
</protein>
<dbReference type="InterPro" id="IPR002410">
    <property type="entry name" value="Peptidase_S33"/>
</dbReference>
<dbReference type="Gene3D" id="3.40.50.1820">
    <property type="entry name" value="alpha/beta hydrolase"/>
    <property type="match status" value="1"/>
</dbReference>
<dbReference type="SUPFAM" id="SSF53474">
    <property type="entry name" value="alpha/beta-Hydrolases"/>
    <property type="match status" value="1"/>
</dbReference>
<dbReference type="RefSeq" id="WP_105532594.1">
    <property type="nucleotide sequence ID" value="NZ_PUGF01000013.1"/>
</dbReference>
<evidence type="ECO:0000313" key="4">
    <source>
        <dbReference type="EMBL" id="PRC92471.1"/>
    </source>
</evidence>
<dbReference type="GO" id="GO:0008233">
    <property type="term" value="F:peptidase activity"/>
    <property type="evidence" value="ECO:0007669"/>
    <property type="project" value="InterPro"/>
</dbReference>
<dbReference type="GO" id="GO:0006508">
    <property type="term" value="P:proteolysis"/>
    <property type="evidence" value="ECO:0007669"/>
    <property type="project" value="InterPro"/>
</dbReference>
<reference evidence="4 5" key="1">
    <citation type="submission" date="2018-02" db="EMBL/GenBank/DDBJ databases">
        <title>Solimicrobium silvestre gen. nov., sp. nov., isolated from alpine forest soil.</title>
        <authorList>
            <person name="Margesin R."/>
            <person name="Albuquerque L."/>
            <person name="Zhang D.-C."/>
            <person name="Froufe H.J.C."/>
            <person name="Severino R."/>
            <person name="Roxo I."/>
            <person name="Egas C."/>
            <person name="Da Costa M.S."/>
        </authorList>
    </citation>
    <scope>NUCLEOTIDE SEQUENCE [LARGE SCALE GENOMIC DNA]</scope>
    <source>
        <strain evidence="4 5">S20-91</strain>
    </source>
</reference>
<feature type="domain" description="AB hydrolase-1" evidence="3">
    <location>
        <begin position="53"/>
        <end position="182"/>
    </location>
</feature>
<evidence type="ECO:0000256" key="1">
    <source>
        <dbReference type="ARBA" id="ARBA00010088"/>
    </source>
</evidence>
<keyword evidence="5" id="KW-1185">Reference proteome</keyword>
<dbReference type="OrthoDB" id="9796770at2"/>
<dbReference type="InterPro" id="IPR000073">
    <property type="entry name" value="AB_hydrolase_1"/>
</dbReference>
<accession>A0A2S9GXN5</accession>
<dbReference type="AlphaFoldDB" id="A0A2S9GXN5"/>
<dbReference type="PANTHER" id="PTHR43248:SF2">
    <property type="entry name" value="PROLYL AMINOPEPTIDASE"/>
    <property type="match status" value="1"/>
</dbReference>
<dbReference type="Pfam" id="PF00561">
    <property type="entry name" value="Abhydrolase_1"/>
    <property type="match status" value="1"/>
</dbReference>
<evidence type="ECO:0000256" key="2">
    <source>
        <dbReference type="ARBA" id="ARBA00022801"/>
    </source>
</evidence>
<comment type="caution">
    <text evidence="4">The sequence shown here is derived from an EMBL/GenBank/DDBJ whole genome shotgun (WGS) entry which is preliminary data.</text>
</comment>
<comment type="similarity">
    <text evidence="1">Belongs to the peptidase S33 family.</text>
</comment>
<evidence type="ECO:0000313" key="5">
    <source>
        <dbReference type="Proteomes" id="UP000237839"/>
    </source>
</evidence>
<dbReference type="InterPro" id="IPR051601">
    <property type="entry name" value="Serine_prot/Carboxylest_S33"/>
</dbReference>
<dbReference type="PRINTS" id="PR00793">
    <property type="entry name" value="PROAMNOPTASE"/>
</dbReference>
<proteinExistence type="inferred from homology"/>